<dbReference type="Gene3D" id="1.10.10.10">
    <property type="entry name" value="Winged helix-like DNA-binding domain superfamily/Winged helix DNA-binding domain"/>
    <property type="match status" value="1"/>
</dbReference>
<evidence type="ECO:0000259" key="5">
    <source>
        <dbReference type="PROSITE" id="PS50931"/>
    </source>
</evidence>
<dbReference type="InterPro" id="IPR000847">
    <property type="entry name" value="LysR_HTH_N"/>
</dbReference>
<comment type="caution">
    <text evidence="6">The sequence shown here is derived from an EMBL/GenBank/DDBJ whole genome shotgun (WGS) entry which is preliminary data.</text>
</comment>
<accession>A0A5C4L8W2</accession>
<dbReference type="SUPFAM" id="SSF53850">
    <property type="entry name" value="Periplasmic binding protein-like II"/>
    <property type="match status" value="1"/>
</dbReference>
<organism evidence="6 7">
    <name type="scientific">Methylobacterium terricola</name>
    <dbReference type="NCBI Taxonomy" id="2583531"/>
    <lineage>
        <taxon>Bacteria</taxon>
        <taxon>Pseudomonadati</taxon>
        <taxon>Pseudomonadota</taxon>
        <taxon>Alphaproteobacteria</taxon>
        <taxon>Hyphomicrobiales</taxon>
        <taxon>Methylobacteriaceae</taxon>
        <taxon>Methylobacterium</taxon>
    </lineage>
</organism>
<dbReference type="PROSITE" id="PS50931">
    <property type="entry name" value="HTH_LYSR"/>
    <property type="match status" value="1"/>
</dbReference>
<dbReference type="InterPro" id="IPR036390">
    <property type="entry name" value="WH_DNA-bd_sf"/>
</dbReference>
<dbReference type="GO" id="GO:0043565">
    <property type="term" value="F:sequence-specific DNA binding"/>
    <property type="evidence" value="ECO:0007669"/>
    <property type="project" value="TreeGrafter"/>
</dbReference>
<dbReference type="GO" id="GO:0006351">
    <property type="term" value="P:DNA-templated transcription"/>
    <property type="evidence" value="ECO:0007669"/>
    <property type="project" value="TreeGrafter"/>
</dbReference>
<dbReference type="Proteomes" id="UP000305267">
    <property type="component" value="Unassembled WGS sequence"/>
</dbReference>
<gene>
    <name evidence="6" type="ORF">FF100_27880</name>
</gene>
<reference evidence="6 7" key="1">
    <citation type="submission" date="2019-06" db="EMBL/GenBank/DDBJ databases">
        <title>Genome of Methylobacterium sp. 17Sr1-39.</title>
        <authorList>
            <person name="Seo T."/>
        </authorList>
    </citation>
    <scope>NUCLEOTIDE SEQUENCE [LARGE SCALE GENOMIC DNA]</scope>
    <source>
        <strain evidence="6 7">17Sr1-39</strain>
    </source>
</reference>
<name>A0A5C4L8W2_9HYPH</name>
<dbReference type="CDD" id="cd08422">
    <property type="entry name" value="PBP2_CrgA_like"/>
    <property type="match status" value="1"/>
</dbReference>
<dbReference type="Pfam" id="PF03466">
    <property type="entry name" value="LysR_substrate"/>
    <property type="match status" value="1"/>
</dbReference>
<evidence type="ECO:0000313" key="6">
    <source>
        <dbReference type="EMBL" id="TNC08879.1"/>
    </source>
</evidence>
<dbReference type="PANTHER" id="PTHR30537">
    <property type="entry name" value="HTH-TYPE TRANSCRIPTIONAL REGULATOR"/>
    <property type="match status" value="1"/>
</dbReference>
<dbReference type="InterPro" id="IPR005119">
    <property type="entry name" value="LysR_subst-bd"/>
</dbReference>
<evidence type="ECO:0000256" key="4">
    <source>
        <dbReference type="ARBA" id="ARBA00023163"/>
    </source>
</evidence>
<dbReference type="FunFam" id="1.10.10.10:FF:000001">
    <property type="entry name" value="LysR family transcriptional regulator"/>
    <property type="match status" value="1"/>
</dbReference>
<feature type="domain" description="HTH lysR-type" evidence="5">
    <location>
        <begin position="1"/>
        <end position="58"/>
    </location>
</feature>
<keyword evidence="7" id="KW-1185">Reference proteome</keyword>
<evidence type="ECO:0000256" key="1">
    <source>
        <dbReference type="ARBA" id="ARBA00009437"/>
    </source>
</evidence>
<keyword evidence="2" id="KW-0805">Transcription regulation</keyword>
<comment type="similarity">
    <text evidence="1">Belongs to the LysR transcriptional regulatory family.</text>
</comment>
<evidence type="ECO:0000256" key="3">
    <source>
        <dbReference type="ARBA" id="ARBA00023125"/>
    </source>
</evidence>
<dbReference type="Pfam" id="PF00126">
    <property type="entry name" value="HTH_1"/>
    <property type="match status" value="1"/>
</dbReference>
<keyword evidence="3" id="KW-0238">DNA-binding</keyword>
<dbReference type="RefSeq" id="WP_139039024.1">
    <property type="nucleotide sequence ID" value="NZ_VDDA01000020.1"/>
</dbReference>
<dbReference type="GO" id="GO:0003700">
    <property type="term" value="F:DNA-binding transcription factor activity"/>
    <property type="evidence" value="ECO:0007669"/>
    <property type="project" value="InterPro"/>
</dbReference>
<dbReference type="Gene3D" id="3.40.190.290">
    <property type="match status" value="1"/>
</dbReference>
<sequence length="290" mass="30629">METRDLAVLAAAAGAGSLSAAARRLGLTPMAASRRLAALERDCGARLLHRTTRSVSLTAEGEALLPYAQAMLEAEEAARAALSPGQLCATGLLRATAPAAFGRKVVVPLMPDLLAAQPGLRIDLQLTDAVVDIVGEGFDVAIRIAPLRDSGLIARRLAPNPRLLCASPAYLAARGAPAGLADLADHECVRLTGVTHWPFRAGHLSRNVRIEGRFTSSSIEGVHEACRRGLGLALLSYWDVKDELAAGRLASVALNDAEPQDLSIWALYPTARYAPPKLRVFLAALERGLA</sequence>
<evidence type="ECO:0000256" key="2">
    <source>
        <dbReference type="ARBA" id="ARBA00023015"/>
    </source>
</evidence>
<dbReference type="InterPro" id="IPR036388">
    <property type="entry name" value="WH-like_DNA-bd_sf"/>
</dbReference>
<protein>
    <submittedName>
        <fullName evidence="6">LysR family transcriptional regulator</fullName>
    </submittedName>
</protein>
<dbReference type="EMBL" id="VDDA01000020">
    <property type="protein sequence ID" value="TNC08879.1"/>
    <property type="molecule type" value="Genomic_DNA"/>
</dbReference>
<dbReference type="OrthoDB" id="9786526at2"/>
<proteinExistence type="inferred from homology"/>
<keyword evidence="4" id="KW-0804">Transcription</keyword>
<dbReference type="PANTHER" id="PTHR30537:SF5">
    <property type="entry name" value="HTH-TYPE TRANSCRIPTIONAL ACTIVATOR TTDR-RELATED"/>
    <property type="match status" value="1"/>
</dbReference>
<evidence type="ECO:0000313" key="7">
    <source>
        <dbReference type="Proteomes" id="UP000305267"/>
    </source>
</evidence>
<dbReference type="SUPFAM" id="SSF46785">
    <property type="entry name" value="Winged helix' DNA-binding domain"/>
    <property type="match status" value="1"/>
</dbReference>
<dbReference type="AlphaFoldDB" id="A0A5C4L8W2"/>
<dbReference type="InterPro" id="IPR058163">
    <property type="entry name" value="LysR-type_TF_proteobact-type"/>
</dbReference>